<evidence type="ECO:0000313" key="2">
    <source>
        <dbReference type="EMBL" id="MFC4132138.1"/>
    </source>
</evidence>
<gene>
    <name evidence="2" type="ORF">ACFOZ4_16125</name>
</gene>
<feature type="transmembrane region" description="Helical" evidence="1">
    <location>
        <begin position="93"/>
        <end position="111"/>
    </location>
</feature>
<dbReference type="Proteomes" id="UP001595816">
    <property type="component" value="Unassembled WGS sequence"/>
</dbReference>
<sequence length="155" mass="16634">MADWTALALGGAGLAITAAPAINRARRRYRLRAMLKQDLELVAVAEQVKLQGPGVGLLRESIGSRFVELVEHERLVLQRAGIRRTWVRRGLRWALALGGATLVSLAVGRALTGVTSLANTGIGVGAIAVLSGLVTAFLSWRSSRAEMDLWHEASQ</sequence>
<accession>A0ABV8LP54</accession>
<keyword evidence="1" id="KW-1133">Transmembrane helix</keyword>
<keyword evidence="3" id="KW-1185">Reference proteome</keyword>
<dbReference type="RefSeq" id="WP_253753809.1">
    <property type="nucleotide sequence ID" value="NZ_JAMZDZ010000001.1"/>
</dbReference>
<keyword evidence="1" id="KW-0472">Membrane</keyword>
<protein>
    <submittedName>
        <fullName evidence="2">Uncharacterized protein</fullName>
    </submittedName>
</protein>
<proteinExistence type="predicted"/>
<dbReference type="EMBL" id="JBHSAY010000009">
    <property type="protein sequence ID" value="MFC4132138.1"/>
    <property type="molecule type" value="Genomic_DNA"/>
</dbReference>
<name>A0ABV8LP54_9ACTN</name>
<evidence type="ECO:0000256" key="1">
    <source>
        <dbReference type="SAM" id="Phobius"/>
    </source>
</evidence>
<evidence type="ECO:0000313" key="3">
    <source>
        <dbReference type="Proteomes" id="UP001595816"/>
    </source>
</evidence>
<keyword evidence="1" id="KW-0812">Transmembrane</keyword>
<feature type="transmembrane region" description="Helical" evidence="1">
    <location>
        <begin position="117"/>
        <end position="140"/>
    </location>
</feature>
<reference evidence="3" key="1">
    <citation type="journal article" date="2019" name="Int. J. Syst. Evol. Microbiol.">
        <title>The Global Catalogue of Microorganisms (GCM) 10K type strain sequencing project: providing services to taxonomists for standard genome sequencing and annotation.</title>
        <authorList>
            <consortium name="The Broad Institute Genomics Platform"/>
            <consortium name="The Broad Institute Genome Sequencing Center for Infectious Disease"/>
            <person name="Wu L."/>
            <person name="Ma J."/>
        </authorList>
    </citation>
    <scope>NUCLEOTIDE SEQUENCE [LARGE SCALE GENOMIC DNA]</scope>
    <source>
        <strain evidence="3">CGMCC 4.7289</strain>
    </source>
</reference>
<feature type="transmembrane region" description="Helical" evidence="1">
    <location>
        <begin position="6"/>
        <end position="25"/>
    </location>
</feature>
<comment type="caution">
    <text evidence="2">The sequence shown here is derived from an EMBL/GenBank/DDBJ whole genome shotgun (WGS) entry which is preliminary data.</text>
</comment>
<organism evidence="2 3">
    <name type="scientific">Hamadaea flava</name>
    <dbReference type="NCBI Taxonomy" id="1742688"/>
    <lineage>
        <taxon>Bacteria</taxon>
        <taxon>Bacillati</taxon>
        <taxon>Actinomycetota</taxon>
        <taxon>Actinomycetes</taxon>
        <taxon>Micromonosporales</taxon>
        <taxon>Micromonosporaceae</taxon>
        <taxon>Hamadaea</taxon>
    </lineage>
</organism>